<keyword evidence="1" id="KW-0732">Signal</keyword>
<dbReference type="PANTHER" id="PTHR42941:SF1">
    <property type="entry name" value="SLL1037 PROTEIN"/>
    <property type="match status" value="1"/>
</dbReference>
<sequence length="319" mass="32572">MIAVLALLGLAGPPAHAEEPLAEKHRAGENLHLVLATATPGGGFPAYGEALAAAIREVNPDITLDLRASKGSTENLDLLRSGQVDLGLVQGEYAYEALAGQGAAPAIAVVAPVYAAPGLFVVPADGPVTAFTDLRGRPVALGTRSSGLTAMARTILRGAGLDPEQDIRPILLDHAGDGPAMLRDGRAAALFGGGTGWPGFRAVAQAPGGARFLGPPAGAIPAILAASPSLRRMTVPPATFPGQTEAIDTVGSWSFVLGKPGLDPAAVARLVAAIDKAKPALARRLPNERPSDPRDLAAAVPAEWLHPATASYLRQTDQP</sequence>
<gene>
    <name evidence="2" type="ORF">mvi_19890</name>
</gene>
<dbReference type="SUPFAM" id="SSF53850">
    <property type="entry name" value="Periplasmic binding protein-like II"/>
    <property type="match status" value="1"/>
</dbReference>
<protein>
    <recommendedName>
        <fullName evidence="4">C4-dicarboxylate ABC transporter substrate-binding protein</fullName>
    </recommendedName>
</protein>
<dbReference type="InterPro" id="IPR011852">
    <property type="entry name" value="TRAP_TAXI"/>
</dbReference>
<evidence type="ECO:0000256" key="1">
    <source>
        <dbReference type="SAM" id="SignalP"/>
    </source>
</evidence>
<proteinExistence type="predicted"/>
<dbReference type="RefSeq" id="WP_244748937.1">
    <property type="nucleotide sequence ID" value="NZ_AP024145.1"/>
</dbReference>
<reference evidence="2" key="1">
    <citation type="submission" date="2020-11" db="EMBL/GenBank/DDBJ databases">
        <title>Complete genome sequence of a novel pathogenic Methylobacterium strain isolated from rice in Vietnam.</title>
        <authorList>
            <person name="Lai K."/>
            <person name="Okazaki S."/>
            <person name="Higashi K."/>
            <person name="Mori H."/>
            <person name="Toyoda A."/>
            <person name="Kurokawa K."/>
        </authorList>
    </citation>
    <scope>NUCLEOTIDE SEQUENCE</scope>
    <source>
        <strain evidence="2">VL1</strain>
    </source>
</reference>
<dbReference type="Pfam" id="PF16868">
    <property type="entry name" value="NMT1_3"/>
    <property type="match status" value="1"/>
</dbReference>
<feature type="chain" id="PRO_5034576884" description="C4-dicarboxylate ABC transporter substrate-binding protein" evidence="1">
    <location>
        <begin position="18"/>
        <end position="319"/>
    </location>
</feature>
<dbReference type="KEGG" id="mind:mvi_19890"/>
<dbReference type="PANTHER" id="PTHR42941">
    <property type="entry name" value="SLL1037 PROTEIN"/>
    <property type="match status" value="1"/>
</dbReference>
<evidence type="ECO:0000313" key="2">
    <source>
        <dbReference type="EMBL" id="BCM83528.1"/>
    </source>
</evidence>
<dbReference type="Proteomes" id="UP000663508">
    <property type="component" value="Chromosome"/>
</dbReference>
<dbReference type="Gene3D" id="3.40.190.10">
    <property type="entry name" value="Periplasmic binding protein-like II"/>
    <property type="match status" value="2"/>
</dbReference>
<dbReference type="EMBL" id="AP024145">
    <property type="protein sequence ID" value="BCM83528.1"/>
    <property type="molecule type" value="Genomic_DNA"/>
</dbReference>
<evidence type="ECO:0008006" key="4">
    <source>
        <dbReference type="Google" id="ProtNLM"/>
    </source>
</evidence>
<organism evidence="2 3">
    <name type="scientific">Methylobacterium indicum</name>
    <dbReference type="NCBI Taxonomy" id="1775910"/>
    <lineage>
        <taxon>Bacteria</taxon>
        <taxon>Pseudomonadati</taxon>
        <taxon>Pseudomonadota</taxon>
        <taxon>Alphaproteobacteria</taxon>
        <taxon>Hyphomicrobiales</taxon>
        <taxon>Methylobacteriaceae</taxon>
        <taxon>Methylobacterium</taxon>
    </lineage>
</organism>
<feature type="signal peptide" evidence="1">
    <location>
        <begin position="1"/>
        <end position="17"/>
    </location>
</feature>
<dbReference type="AlphaFoldDB" id="A0A8H8WSA0"/>
<name>A0A8H8WSA0_9HYPH</name>
<dbReference type="NCBIfam" id="TIGR02122">
    <property type="entry name" value="TRAP_TAXI"/>
    <property type="match status" value="1"/>
</dbReference>
<evidence type="ECO:0000313" key="3">
    <source>
        <dbReference type="Proteomes" id="UP000663508"/>
    </source>
</evidence>
<accession>A0A8H8WSA0</accession>